<protein>
    <submittedName>
        <fullName evidence="2">DUF1266 domain-containing protein</fullName>
    </submittedName>
</protein>
<dbReference type="InterPro" id="IPR009677">
    <property type="entry name" value="DUF1266"/>
</dbReference>
<evidence type="ECO:0000259" key="1">
    <source>
        <dbReference type="Pfam" id="PF06889"/>
    </source>
</evidence>
<comment type="caution">
    <text evidence="2">The sequence shown here is derived from an EMBL/GenBank/DDBJ whole genome shotgun (WGS) entry which is preliminary data.</text>
</comment>
<dbReference type="AlphaFoldDB" id="A0A9D2QDF8"/>
<feature type="domain" description="DUF1266" evidence="1">
    <location>
        <begin position="85"/>
        <end position="262"/>
    </location>
</feature>
<dbReference type="Pfam" id="PF06889">
    <property type="entry name" value="DUF1266"/>
    <property type="match status" value="1"/>
</dbReference>
<dbReference type="EMBL" id="DWVP01000004">
    <property type="protein sequence ID" value="HJC84520.1"/>
    <property type="molecule type" value="Genomic_DNA"/>
</dbReference>
<organism evidence="2 3">
    <name type="scientific">Candidatus Corynebacterium faecigallinarum</name>
    <dbReference type="NCBI Taxonomy" id="2838528"/>
    <lineage>
        <taxon>Bacteria</taxon>
        <taxon>Bacillati</taxon>
        <taxon>Actinomycetota</taxon>
        <taxon>Actinomycetes</taxon>
        <taxon>Mycobacteriales</taxon>
        <taxon>Corynebacteriaceae</taxon>
        <taxon>Corynebacterium</taxon>
    </lineage>
</organism>
<proteinExistence type="predicted"/>
<gene>
    <name evidence="2" type="ORF">H9751_03025</name>
</gene>
<evidence type="ECO:0000313" key="2">
    <source>
        <dbReference type="EMBL" id="HJC84520.1"/>
    </source>
</evidence>
<accession>A0A9D2QDF8</accession>
<reference evidence="2" key="1">
    <citation type="journal article" date="2021" name="PeerJ">
        <title>Extensive microbial diversity within the chicken gut microbiome revealed by metagenomics and culture.</title>
        <authorList>
            <person name="Gilroy R."/>
            <person name="Ravi A."/>
            <person name="Getino M."/>
            <person name="Pursley I."/>
            <person name="Horton D.L."/>
            <person name="Alikhan N.F."/>
            <person name="Baker D."/>
            <person name="Gharbi K."/>
            <person name="Hall N."/>
            <person name="Watson M."/>
            <person name="Adriaenssens E.M."/>
            <person name="Foster-Nyarko E."/>
            <person name="Jarju S."/>
            <person name="Secka A."/>
            <person name="Antonio M."/>
            <person name="Oren A."/>
            <person name="Chaudhuri R.R."/>
            <person name="La Ragione R."/>
            <person name="Hildebrand F."/>
            <person name="Pallen M.J."/>
        </authorList>
    </citation>
    <scope>NUCLEOTIDE SEQUENCE</scope>
    <source>
        <strain evidence="2">ChiHjej13B12-4958</strain>
    </source>
</reference>
<evidence type="ECO:0000313" key="3">
    <source>
        <dbReference type="Proteomes" id="UP000823858"/>
    </source>
</evidence>
<sequence>MTLPADDSAPTYDDRIRQVAPQPSRPEFLWLNNSDQSLQRAWSLSLPHDLADRRVVDGPPPALPPNEGFRRIFAVDQGEDRRHRLASVYGVKDAATALEVAWDRLRLASTGNAGYRALRPLLQEVVSVPPETRSLTHSWETLSRVNTDKHALVIPFLQDEAVYALPAVLPVDTIAWDVSVAMRILWLAHGGGLFEETVACHDLALDALDLIRSTYSSWREVADGIVVGRALSTGRVDESCIAYVDQVAIALNHPDSPWVRLPLHENA</sequence>
<reference evidence="2" key="2">
    <citation type="submission" date="2021-04" db="EMBL/GenBank/DDBJ databases">
        <authorList>
            <person name="Gilroy R."/>
        </authorList>
    </citation>
    <scope>NUCLEOTIDE SEQUENCE</scope>
    <source>
        <strain evidence="2">ChiHjej13B12-4958</strain>
    </source>
</reference>
<dbReference type="Proteomes" id="UP000823858">
    <property type="component" value="Unassembled WGS sequence"/>
</dbReference>
<name>A0A9D2QDF8_9CORY</name>